<keyword evidence="4" id="KW-0482">Metalloprotease</keyword>
<keyword evidence="1" id="KW-0732">Signal</keyword>
<dbReference type="PIRSF" id="PIRSF016493">
    <property type="entry name" value="Glycyl_aminpptds"/>
    <property type="match status" value="1"/>
</dbReference>
<keyword evidence="5" id="KW-1185">Reference proteome</keyword>
<feature type="domain" description="Peptidase M61 N-terminal" evidence="3">
    <location>
        <begin position="40"/>
        <end position="211"/>
    </location>
</feature>
<organism evidence="4 5">
    <name type="scientific">Pseudoxanthomonas sacheonensis</name>
    <dbReference type="NCBI Taxonomy" id="443615"/>
    <lineage>
        <taxon>Bacteria</taxon>
        <taxon>Pseudomonadati</taxon>
        <taxon>Pseudomonadota</taxon>
        <taxon>Gammaproteobacteria</taxon>
        <taxon>Lysobacterales</taxon>
        <taxon>Lysobacteraceae</taxon>
        <taxon>Pseudoxanthomonas</taxon>
    </lineage>
</organism>
<dbReference type="RefSeq" id="WP_310092738.1">
    <property type="nucleotide sequence ID" value="NZ_JAVDTT010000002.1"/>
</dbReference>
<dbReference type="SUPFAM" id="SSF50156">
    <property type="entry name" value="PDZ domain-like"/>
    <property type="match status" value="1"/>
</dbReference>
<dbReference type="InterPro" id="IPR040756">
    <property type="entry name" value="Peptidase_M61_N"/>
</dbReference>
<feature type="chain" id="PRO_5045608243" evidence="1">
    <location>
        <begin position="21"/>
        <end position="633"/>
    </location>
</feature>
<keyword evidence="4" id="KW-0645">Protease</keyword>
<dbReference type="EMBL" id="JAVDTT010000002">
    <property type="protein sequence ID" value="MDR6841703.1"/>
    <property type="molecule type" value="Genomic_DNA"/>
</dbReference>
<reference evidence="4 5" key="1">
    <citation type="submission" date="2023-07" db="EMBL/GenBank/DDBJ databases">
        <title>Sorghum-associated microbial communities from plants grown in Nebraska, USA.</title>
        <authorList>
            <person name="Schachtman D."/>
        </authorList>
    </citation>
    <scope>NUCLEOTIDE SEQUENCE [LARGE SCALE GENOMIC DNA]</scope>
    <source>
        <strain evidence="4 5">BE107</strain>
    </source>
</reference>
<feature type="signal peptide" evidence="1">
    <location>
        <begin position="1"/>
        <end position="20"/>
    </location>
</feature>
<evidence type="ECO:0000259" key="3">
    <source>
        <dbReference type="Pfam" id="PF17899"/>
    </source>
</evidence>
<dbReference type="InterPro" id="IPR007963">
    <property type="entry name" value="Peptidase_M61_catalytic"/>
</dbReference>
<dbReference type="Pfam" id="PF05299">
    <property type="entry name" value="Peptidase_M61"/>
    <property type="match status" value="1"/>
</dbReference>
<dbReference type="Gene3D" id="2.60.40.3650">
    <property type="match status" value="1"/>
</dbReference>
<accession>A0ABU1RSF9</accession>
<dbReference type="Pfam" id="PF17899">
    <property type="entry name" value="Peptidase_M61_N"/>
    <property type="match status" value="1"/>
</dbReference>
<sequence>MARLVILLLCLLALPFPVRAQAPTVAPVVSDRDYPGVISLAVDATDVSRRIYRVRERLPVQPGPLKLWYPQWIPGNHAATGPINQFAGLLIAGNGQRIEWRRDPLDVYAFHLDVPVGVAALEIEFQSLSPTADDQGRVAMTTELMSVQWSRLLLYPAGYDARRIRFEPSLRLPEGWQFGSALETAGSDDGVTRFQPLALVDLVDSPVYAGRYFKRFDLDPGAKIPVRLNVIADAPELLDAKPEILAAHRALVKQADRVFGTRPFVHYDFLLALSDQFSGIGLEHHQSSENGTFPGYLTGDAPFTDNYLLPHEYAHSWNGKFMRPAMLWTPHYNTPMQNDLLWVYEGQTEFWAWVLAARAGLYTPQQAREVLAANAAMFEHRAGRGWRSLQDTVYQGIVDFNDAPQAWESWQRGYDFYDEGTLVWLDVDTKLRELSKGKRSLDDFAQGFFGGYAGEVGVSRYGFAEVVQALDRVQAHDWASYLRERVDSHGPAAPLQGLARAGWKLVYDETPNLAIADAEGDGEYDDFRYSLGLQVAHDEGTVNDVLWDSPAYRAGMAKDMQLVAVSGMAYNAERLKRAITVAHTDQRPLELLVKQGDAYRTLQLDYRNGLRHPHLQRIAGTPDRLTQLLAPRK</sequence>
<name>A0ABU1RSF9_9GAMM</name>
<evidence type="ECO:0000259" key="2">
    <source>
        <dbReference type="Pfam" id="PF05299"/>
    </source>
</evidence>
<dbReference type="GO" id="GO:0008237">
    <property type="term" value="F:metallopeptidase activity"/>
    <property type="evidence" value="ECO:0007669"/>
    <property type="project" value="UniProtKB-KW"/>
</dbReference>
<gene>
    <name evidence="4" type="ORF">J2W94_001988</name>
</gene>
<evidence type="ECO:0000313" key="4">
    <source>
        <dbReference type="EMBL" id="MDR6841703.1"/>
    </source>
</evidence>
<dbReference type="InterPro" id="IPR024191">
    <property type="entry name" value="Peptidase_M61"/>
</dbReference>
<dbReference type="InterPro" id="IPR027268">
    <property type="entry name" value="Peptidase_M4/M1_CTD_sf"/>
</dbReference>
<feature type="domain" description="Peptidase M61 catalytic" evidence="2">
    <location>
        <begin position="308"/>
        <end position="423"/>
    </location>
</feature>
<evidence type="ECO:0000256" key="1">
    <source>
        <dbReference type="SAM" id="SignalP"/>
    </source>
</evidence>
<keyword evidence="4" id="KW-0378">Hydrolase</keyword>
<protein>
    <submittedName>
        <fullName evidence="4">Metalloprotease with PDZ domain</fullName>
    </submittedName>
</protein>
<comment type="caution">
    <text evidence="4">The sequence shown here is derived from an EMBL/GenBank/DDBJ whole genome shotgun (WGS) entry which is preliminary data.</text>
</comment>
<evidence type="ECO:0000313" key="5">
    <source>
        <dbReference type="Proteomes" id="UP001254759"/>
    </source>
</evidence>
<dbReference type="Proteomes" id="UP001254759">
    <property type="component" value="Unassembled WGS sequence"/>
</dbReference>
<dbReference type="Gene3D" id="1.10.390.10">
    <property type="entry name" value="Neutral Protease Domain 2"/>
    <property type="match status" value="1"/>
</dbReference>
<dbReference type="InterPro" id="IPR036034">
    <property type="entry name" value="PDZ_sf"/>
</dbReference>
<proteinExistence type="predicted"/>